<dbReference type="SUPFAM" id="SSF69065">
    <property type="entry name" value="RNase III domain-like"/>
    <property type="match status" value="2"/>
</dbReference>
<dbReference type="InterPro" id="IPR036389">
    <property type="entry name" value="RNase_III_sf"/>
</dbReference>
<dbReference type="PROSITE" id="PS00517">
    <property type="entry name" value="RNASE_3_1"/>
    <property type="match status" value="1"/>
</dbReference>
<reference evidence="16" key="1">
    <citation type="journal article" date="2020" name="Fungal Divers.">
        <title>Resolving the Mortierellaceae phylogeny through synthesis of multi-gene phylogenetics and phylogenomics.</title>
        <authorList>
            <person name="Vandepol N."/>
            <person name="Liber J."/>
            <person name="Desiro A."/>
            <person name="Na H."/>
            <person name="Kennedy M."/>
            <person name="Barry K."/>
            <person name="Grigoriev I.V."/>
            <person name="Miller A.N."/>
            <person name="O'Donnell K."/>
            <person name="Stajich J.E."/>
            <person name="Bonito G."/>
        </authorList>
    </citation>
    <scope>NUCLEOTIDE SEQUENCE</scope>
    <source>
        <strain evidence="16">BC1065</strain>
    </source>
</reference>
<dbReference type="Pfam" id="PF03368">
    <property type="entry name" value="Dicer_dimer"/>
    <property type="match status" value="1"/>
</dbReference>
<dbReference type="EMBL" id="JAAAJB010000792">
    <property type="protein sequence ID" value="KAG0251092.1"/>
    <property type="molecule type" value="Genomic_DNA"/>
</dbReference>
<dbReference type="Gene3D" id="3.40.50.10330">
    <property type="entry name" value="Probable inorganic polyphosphate/atp-NAD kinase, domain 1"/>
    <property type="match status" value="1"/>
</dbReference>
<dbReference type="FunFam" id="2.60.200.30:FF:000009">
    <property type="entry name" value="Poly(P)/ATP NAD kinase"/>
    <property type="match status" value="1"/>
</dbReference>
<evidence type="ECO:0000256" key="12">
    <source>
        <dbReference type="SAM" id="MobiDB-lite"/>
    </source>
</evidence>
<evidence type="ECO:0000259" key="13">
    <source>
        <dbReference type="PROSITE" id="PS50142"/>
    </source>
</evidence>
<dbReference type="PROSITE" id="PS51194">
    <property type="entry name" value="HELICASE_CTER"/>
    <property type="match status" value="1"/>
</dbReference>
<dbReference type="PROSITE" id="PS51327">
    <property type="entry name" value="DICER_DSRBF"/>
    <property type="match status" value="1"/>
</dbReference>
<dbReference type="InterPro" id="IPR017437">
    <property type="entry name" value="ATP-NAD_kinase_PpnK-typ_C"/>
</dbReference>
<dbReference type="GO" id="GO:0031047">
    <property type="term" value="P:regulatory ncRNA-mediated gene silencing"/>
    <property type="evidence" value="ECO:0007669"/>
    <property type="project" value="UniProtKB-ARBA"/>
</dbReference>
<proteinExistence type="inferred from homology"/>
<feature type="region of interest" description="Disordered" evidence="12">
    <location>
        <begin position="1283"/>
        <end position="1309"/>
    </location>
</feature>
<evidence type="ECO:0000313" key="17">
    <source>
        <dbReference type="Proteomes" id="UP000807716"/>
    </source>
</evidence>
<name>A0A9P6TX74_9FUNG</name>
<dbReference type="SUPFAM" id="SSF111331">
    <property type="entry name" value="NAD kinase/diacylglycerol kinase-like"/>
    <property type="match status" value="1"/>
</dbReference>
<keyword evidence="5 16" id="KW-0418">Kinase</keyword>
<keyword evidence="4" id="KW-0547">Nucleotide-binding</keyword>
<comment type="caution">
    <text evidence="16">The sequence shown here is derived from an EMBL/GenBank/DDBJ whole genome shotgun (WGS) entry which is preliminary data.</text>
</comment>
<dbReference type="Proteomes" id="UP000807716">
    <property type="component" value="Unassembled WGS sequence"/>
</dbReference>
<keyword evidence="2" id="KW-0808">Transferase</keyword>
<protein>
    <submittedName>
        <fullName evidence="16">NADH kinase pos5</fullName>
    </submittedName>
</protein>
<keyword evidence="9" id="KW-0521">NADP</keyword>
<feature type="domain" description="Helicase C-terminal" evidence="14">
    <location>
        <begin position="187"/>
        <end position="348"/>
    </location>
</feature>
<dbReference type="PROSITE" id="PS50142">
    <property type="entry name" value="RNASE_3_2"/>
    <property type="match status" value="2"/>
</dbReference>
<dbReference type="GO" id="GO:0003951">
    <property type="term" value="F:NAD+ kinase activity"/>
    <property type="evidence" value="ECO:0007669"/>
    <property type="project" value="InterPro"/>
</dbReference>
<evidence type="ECO:0000256" key="1">
    <source>
        <dbReference type="ARBA" id="ARBA00010995"/>
    </source>
</evidence>
<dbReference type="InterPro" id="IPR002504">
    <property type="entry name" value="NADK"/>
</dbReference>
<keyword evidence="10" id="KW-0520">NAD</keyword>
<dbReference type="GO" id="GO:0019674">
    <property type="term" value="P:NAD+ metabolic process"/>
    <property type="evidence" value="ECO:0007669"/>
    <property type="project" value="InterPro"/>
</dbReference>
<dbReference type="PANTHER" id="PTHR14950:SF37">
    <property type="entry name" value="ENDORIBONUCLEASE DICER"/>
    <property type="match status" value="1"/>
</dbReference>
<organism evidence="16 17">
    <name type="scientific">Actinomortierella ambigua</name>
    <dbReference type="NCBI Taxonomy" id="1343610"/>
    <lineage>
        <taxon>Eukaryota</taxon>
        <taxon>Fungi</taxon>
        <taxon>Fungi incertae sedis</taxon>
        <taxon>Mucoromycota</taxon>
        <taxon>Mortierellomycotina</taxon>
        <taxon>Mortierellomycetes</taxon>
        <taxon>Mortierellales</taxon>
        <taxon>Mortierellaceae</taxon>
        <taxon>Actinomortierella</taxon>
    </lineage>
</organism>
<keyword evidence="3" id="KW-0677">Repeat</keyword>
<feature type="domain" description="Dicer dsRNA-binding fold" evidence="15">
    <location>
        <begin position="389"/>
        <end position="479"/>
    </location>
</feature>
<keyword evidence="8" id="KW-0067">ATP-binding</keyword>
<evidence type="ECO:0000313" key="16">
    <source>
        <dbReference type="EMBL" id="KAG0251092.1"/>
    </source>
</evidence>
<keyword evidence="6" id="KW-0378">Hydrolase</keyword>
<dbReference type="Gene3D" id="2.60.200.30">
    <property type="entry name" value="Probable inorganic polyphosphate/atp-NAD kinase, domain 2"/>
    <property type="match status" value="1"/>
</dbReference>
<dbReference type="GO" id="GO:0003723">
    <property type="term" value="F:RNA binding"/>
    <property type="evidence" value="ECO:0007669"/>
    <property type="project" value="UniProtKB-UniRule"/>
</dbReference>
<gene>
    <name evidence="16" type="primary">POS5</name>
    <name evidence="16" type="ORF">DFQ27_009016</name>
</gene>
<dbReference type="Pfam" id="PF00636">
    <property type="entry name" value="Ribonuclease_3"/>
    <property type="match status" value="2"/>
</dbReference>
<dbReference type="Gene3D" id="3.30.160.380">
    <property type="entry name" value="Dicer dimerisation domain"/>
    <property type="match status" value="1"/>
</dbReference>
<dbReference type="InterPro" id="IPR000999">
    <property type="entry name" value="RNase_III_dom"/>
</dbReference>
<feature type="domain" description="RNase III" evidence="13">
    <location>
        <begin position="1039"/>
        <end position="1233"/>
    </location>
</feature>
<dbReference type="Gene3D" id="3.40.50.300">
    <property type="entry name" value="P-loop containing nucleotide triphosphate hydrolases"/>
    <property type="match status" value="2"/>
</dbReference>
<evidence type="ECO:0000256" key="8">
    <source>
        <dbReference type="ARBA" id="ARBA00022840"/>
    </source>
</evidence>
<dbReference type="Pfam" id="PF01513">
    <property type="entry name" value="NAD_kinase"/>
    <property type="match status" value="1"/>
</dbReference>
<dbReference type="GO" id="GO:0006396">
    <property type="term" value="P:RNA processing"/>
    <property type="evidence" value="ECO:0007669"/>
    <property type="project" value="InterPro"/>
</dbReference>
<dbReference type="InterPro" id="IPR027417">
    <property type="entry name" value="P-loop_NTPase"/>
</dbReference>
<keyword evidence="17" id="KW-1185">Reference proteome</keyword>
<evidence type="ECO:0000256" key="11">
    <source>
        <dbReference type="PROSITE-ProRule" id="PRU00657"/>
    </source>
</evidence>
<dbReference type="InterPro" id="IPR038248">
    <property type="entry name" value="Dicer_dimer_sf"/>
</dbReference>
<evidence type="ECO:0000259" key="14">
    <source>
        <dbReference type="PROSITE" id="PS51194"/>
    </source>
</evidence>
<evidence type="ECO:0000256" key="2">
    <source>
        <dbReference type="ARBA" id="ARBA00022679"/>
    </source>
</evidence>
<feature type="region of interest" description="Disordered" evidence="12">
    <location>
        <begin position="1330"/>
        <end position="1413"/>
    </location>
</feature>
<dbReference type="GO" id="GO:0006741">
    <property type="term" value="P:NADP+ biosynthetic process"/>
    <property type="evidence" value="ECO:0007669"/>
    <property type="project" value="InterPro"/>
</dbReference>
<dbReference type="InterPro" id="IPR017438">
    <property type="entry name" value="ATP-NAD_kinase_N"/>
</dbReference>
<feature type="compositionally biased region" description="Basic and acidic residues" evidence="12">
    <location>
        <begin position="1350"/>
        <end position="1363"/>
    </location>
</feature>
<dbReference type="GO" id="GO:0004525">
    <property type="term" value="F:ribonuclease III activity"/>
    <property type="evidence" value="ECO:0007669"/>
    <property type="project" value="InterPro"/>
</dbReference>
<dbReference type="Pfam" id="PF20143">
    <property type="entry name" value="NAD_kinase_C"/>
    <property type="match status" value="1"/>
</dbReference>
<keyword evidence="7" id="KW-0347">Helicase</keyword>
<dbReference type="InterPro" id="IPR005034">
    <property type="entry name" value="Dicer_dimerisation"/>
</dbReference>
<dbReference type="InterPro" id="IPR016064">
    <property type="entry name" value="NAD/diacylglycerol_kinase_sf"/>
</dbReference>
<dbReference type="CDD" id="cd00593">
    <property type="entry name" value="RIBOc"/>
    <property type="match status" value="2"/>
</dbReference>
<dbReference type="GO" id="GO:0005524">
    <property type="term" value="F:ATP binding"/>
    <property type="evidence" value="ECO:0007669"/>
    <property type="project" value="UniProtKB-KW"/>
</dbReference>
<evidence type="ECO:0000256" key="7">
    <source>
        <dbReference type="ARBA" id="ARBA00022806"/>
    </source>
</evidence>
<dbReference type="GO" id="GO:0004386">
    <property type="term" value="F:helicase activity"/>
    <property type="evidence" value="ECO:0007669"/>
    <property type="project" value="UniProtKB-KW"/>
</dbReference>
<evidence type="ECO:0000259" key="15">
    <source>
        <dbReference type="PROSITE" id="PS51327"/>
    </source>
</evidence>
<dbReference type="HAMAP" id="MF_00361">
    <property type="entry name" value="NAD_kinase"/>
    <property type="match status" value="1"/>
</dbReference>
<dbReference type="PANTHER" id="PTHR14950">
    <property type="entry name" value="DICER-RELATED"/>
    <property type="match status" value="1"/>
</dbReference>
<keyword evidence="11" id="KW-0694">RNA-binding</keyword>
<evidence type="ECO:0000256" key="5">
    <source>
        <dbReference type="ARBA" id="ARBA00022777"/>
    </source>
</evidence>
<dbReference type="Gene3D" id="1.10.1520.10">
    <property type="entry name" value="Ribonuclease III domain"/>
    <property type="match status" value="2"/>
</dbReference>
<comment type="similarity">
    <text evidence="1">Belongs to the NAD kinase family.</text>
</comment>
<evidence type="ECO:0000256" key="4">
    <source>
        <dbReference type="ARBA" id="ARBA00022741"/>
    </source>
</evidence>
<feature type="region of interest" description="Disordered" evidence="12">
    <location>
        <begin position="1498"/>
        <end position="1526"/>
    </location>
</feature>
<dbReference type="SUPFAM" id="SSF52540">
    <property type="entry name" value="P-loop containing nucleoside triphosphate hydrolases"/>
    <property type="match status" value="1"/>
</dbReference>
<dbReference type="OrthoDB" id="24581at2759"/>
<feature type="non-terminal residue" evidence="16">
    <location>
        <position position="1904"/>
    </location>
</feature>
<evidence type="ECO:0000256" key="6">
    <source>
        <dbReference type="ARBA" id="ARBA00022801"/>
    </source>
</evidence>
<evidence type="ECO:0000256" key="3">
    <source>
        <dbReference type="ARBA" id="ARBA00022737"/>
    </source>
</evidence>
<feature type="domain" description="RNase III" evidence="13">
    <location>
        <begin position="811"/>
        <end position="966"/>
    </location>
</feature>
<dbReference type="Pfam" id="PF00271">
    <property type="entry name" value="Helicase_C"/>
    <property type="match status" value="1"/>
</dbReference>
<evidence type="ECO:0000256" key="9">
    <source>
        <dbReference type="ARBA" id="ARBA00022857"/>
    </source>
</evidence>
<evidence type="ECO:0000256" key="10">
    <source>
        <dbReference type="ARBA" id="ARBA00023027"/>
    </source>
</evidence>
<dbReference type="SMART" id="SM00535">
    <property type="entry name" value="RIBOc"/>
    <property type="match status" value="2"/>
</dbReference>
<feature type="compositionally biased region" description="Low complexity" evidence="12">
    <location>
        <begin position="1335"/>
        <end position="1345"/>
    </location>
</feature>
<sequence length="1904" mass="212010">LEDADLLVLDDCHLAWGNHPYKLIMTEFYHTIRSSHRPRILGTTTSPPHSPSAASQLSATLDACFLVLDLPSVMGVESIESIVTYSAQSVKSTQRVLALTQKLCRNVEPFEPMFRAFSYILTQLGTWAAYQTWLHLLMMRACKTKSRPDLSIMKAFSLDAAEEGQSIASLRLDFSSISDKVKCLILLIKDALTYTSPGAFRGVILVERRLEAYILRSLLQQAAQLDEFGLCGLSASLLLGLAARDNDGLDMNPDEQQTMLRSFSLGLCNLLVTTSAVYETLNPPSCNLVVRFNAPSNFAGYLRSRRLAHSNNAMHIILQSIEQKNKLSVFQHQATKMKEWCMQHRLESFSNHCQMSDEGSRFQTIDTLEFAGFDFVVPATGAKLTLHNATTILRMYCASMSTGKESATFSFSTLPGAKGFIASVSLPHSLDLGTPVSSSPMLSKRLAKKSAALEVCKALYHHGYLDDDLLPSQVNRHAVVGIALPPTLPKPSRASEEPWHDLENDVPSFWTSNSLSATGVHLLYMTVFTLREGNEHRNHRQIAILTRARFGCTQAIDVYFDGRPTAIDVLSMRHPVQIDSTELRVIHEFYARMSSHIHRKPVDIGSLEGAWYTFVPLIKDLRPLNSFAHGSELRAWIDWSEIRAVASADMDVAVDDVPYHILASKAGDMAIFERSMRTRVYYTKAIYRDEKEYMCLRQQLQDEIQSLNSVHLLLLDPMPEHCHHAIIAVESSMLVDNHLQTDTKPKRVVKRDRKHLLSDQCCLVPVSAAVSRAFHLVPSILIRLDAFALADSFRGTLQIPQALKDRLTLPILLEALTASAAGMSMDYQRLEMLGDTFLKFVTTTDFYIRCPMSDEGMLTAMRRDAIQNKTLFDHAMAVGLFRYATTFPLQTYHFEQSLYRHVPSDQVCKSSVVSASVITSPLLPPPPRNAKLPRPKTPTKTSKHISFRLIADMVESVIGAAYVSGGLDLGLHMARHFGHPVSSEVQRWGDFANLWDARVEAIKRDLASSVPQIKRLHPLSLTAIMPHEIMDEALDPIHHETLERVIGYRFHDRRNLVEAMADASLAKGYTYERLEFLGDAVLDMMTVQYWFQRCPCANEGVLSVMKTESVNSQTLGAVSLMMGLHRHLQHMNASLLAEWHASMVQLTDALNLRDLDVDDFAACDDPHLPPLLAHGGTLSDYNMSFDDYLPYLRRRARVEQDHEWPPFWTSMKVPKTTGDLYEALIGAVYQDARFTYEAPRAVFDKTLLVVIELFLSPTTHQRHPIKALIEGLQRLGCSKGTIHTVGGGSHSQTKKTIEKKLASRRGSSSRETLSLSLPFIECMVPLGQSTSPTYSDRSLSSVSSSDDYERENIHQQHHGRSDSEPEASGEMEPRVMKRLRLSPSRGGGGTSHGADSSSLISPPPTPTVPGSRRRHRTAEFVLHDHVILRATDVVLSEARKAAARRGHELVVEQHPELLEGICNCPLRAKLKQKAANKQARQQQKALAIRSLSASLSPAGNRVYSTTTTAGGRGEGTGNESDSQKCHGLRTTSELPTRVKMILRTPGIYAKDPAAQHISVPSREIRHSFGNTYGGNYQLQWETDPRTVLIIKKPNDEKTDQALCDVATWIHEKYPHMNVVVEPDVAKAFADKLPFAHVIPDGKRDEYTRVTDLAITLGGDGTILHTSSLFNSAVPPVISFSMGTLGFLLPYHINSYQSALEKLFKTNTASLLLRMRLKCTLHGVDGRRLQAKDGSGRINDLTVMNEVNMHRGRYPHLTSIGCYVDGSMITEAVADGLIVASPTGSTAYSLSAGGSIVHPSIQTLLLTPICPRSLSFRPVLLPPNATIQLKIGEKSRGPAEVSLDGKETYFLEKGEFLQVCMSAFPMPCVNRVHAGEDWIKDINDLLKWNQGFHNKSTMSHYFISE</sequence>
<dbReference type="InterPro" id="IPR001650">
    <property type="entry name" value="Helicase_C-like"/>
</dbReference>
<accession>A0A9P6TX74</accession>